<organism evidence="2 3">
    <name type="scientific">Embleya scabrispora</name>
    <dbReference type="NCBI Taxonomy" id="159449"/>
    <lineage>
        <taxon>Bacteria</taxon>
        <taxon>Bacillati</taxon>
        <taxon>Actinomycetota</taxon>
        <taxon>Actinomycetes</taxon>
        <taxon>Kitasatosporales</taxon>
        <taxon>Streptomycetaceae</taxon>
        <taxon>Embleya</taxon>
    </lineage>
</organism>
<feature type="domain" description="FAD/NAD(P)-binding" evidence="1">
    <location>
        <begin position="2"/>
        <end position="358"/>
    </location>
</feature>
<dbReference type="PANTHER" id="PTHR38663:SF1">
    <property type="entry name" value="L-ORNITHINE N(5)-MONOOXYGENASE"/>
    <property type="match status" value="1"/>
</dbReference>
<dbReference type="Pfam" id="PF07992">
    <property type="entry name" value="Pyr_redox_2"/>
    <property type="match status" value="1"/>
</dbReference>
<dbReference type="Gene3D" id="3.50.50.60">
    <property type="entry name" value="FAD/NAD(P)-binding domain"/>
    <property type="match status" value="1"/>
</dbReference>
<dbReference type="AlphaFoldDB" id="A0A1T3P3V3"/>
<accession>A0A1T3P3V3</accession>
<gene>
    <name evidence="2" type="ORF">B4N89_24165</name>
</gene>
<comment type="caution">
    <text evidence="2">The sequence shown here is derived from an EMBL/GenBank/DDBJ whole genome shotgun (WGS) entry which is preliminary data.</text>
</comment>
<dbReference type="OrthoDB" id="9778740at2"/>
<protein>
    <recommendedName>
        <fullName evidence="1">FAD/NAD(P)-binding domain-containing protein</fullName>
    </recommendedName>
</protein>
<sequence length="392" mass="42110">MTVAIVGAGPYGLSLAAHLRQLGVTARVFGEPLESWRRHMPIGMLLKSRPDASSIPAPRPGFTLACFQRARGERPLTGDQPVPLELFVAYGRWFADRLVPDVERERITGIEPAGHGFVLARDGGPDLAVDAVVLATGLAAHRYVPAVLEHLGDDLVSHPAQHPDLAELGADRDIVVIGSGQSALESAALLHEGGAARVRVFGRAGRIRFAAPPRARRLTPDSPLGAGWTIAAAARGQAAFRLLPACVRVDLARRILGPSAAWWLRDRLDGRVPVRDAQTVTRARREPDGRVRMWLRDRTGYQRQVHADHVLAATGYRVDLAALGFLPPPLRRRIATVGGLPALDASFETTVPGLYVTGPPAAATFGPAMRFVHGGDFASRRLAAVLAARFQA</sequence>
<dbReference type="RefSeq" id="WP_078977905.1">
    <property type="nucleotide sequence ID" value="NZ_MWQN01000001.1"/>
</dbReference>
<dbReference type="PANTHER" id="PTHR38663">
    <property type="match status" value="1"/>
</dbReference>
<dbReference type="SUPFAM" id="SSF51905">
    <property type="entry name" value="FAD/NAD(P)-binding domain"/>
    <property type="match status" value="1"/>
</dbReference>
<dbReference type="GO" id="GO:0016491">
    <property type="term" value="F:oxidoreductase activity"/>
    <property type="evidence" value="ECO:0007669"/>
    <property type="project" value="InterPro"/>
</dbReference>
<dbReference type="InterPro" id="IPR036188">
    <property type="entry name" value="FAD/NAD-bd_sf"/>
</dbReference>
<dbReference type="STRING" id="159449.B4N89_24165"/>
<dbReference type="PRINTS" id="PR00368">
    <property type="entry name" value="FADPNR"/>
</dbReference>
<dbReference type="Proteomes" id="UP000190037">
    <property type="component" value="Unassembled WGS sequence"/>
</dbReference>
<dbReference type="InterPro" id="IPR023753">
    <property type="entry name" value="FAD/NAD-binding_dom"/>
</dbReference>
<proteinExistence type="predicted"/>
<evidence type="ECO:0000259" key="1">
    <source>
        <dbReference type="Pfam" id="PF07992"/>
    </source>
</evidence>
<evidence type="ECO:0000313" key="2">
    <source>
        <dbReference type="EMBL" id="OPC83622.1"/>
    </source>
</evidence>
<reference evidence="2 3" key="1">
    <citation type="submission" date="2017-03" db="EMBL/GenBank/DDBJ databases">
        <title>Draft genome sequence of Streptomyces scabrisporus NF3, endophyte isolated from Amphipterygium adstringens.</title>
        <authorList>
            <person name="Vazquez M."/>
            <person name="Ceapa C.D."/>
            <person name="Rodriguez Luna D."/>
            <person name="Sanchez Esquivel S."/>
        </authorList>
    </citation>
    <scope>NUCLEOTIDE SEQUENCE [LARGE SCALE GENOMIC DNA]</scope>
    <source>
        <strain evidence="2 3">NF3</strain>
    </source>
</reference>
<name>A0A1T3P3V3_9ACTN</name>
<dbReference type="EMBL" id="MWQN01000001">
    <property type="protein sequence ID" value="OPC83622.1"/>
    <property type="molecule type" value="Genomic_DNA"/>
</dbReference>
<dbReference type="PRINTS" id="PR00411">
    <property type="entry name" value="PNDRDTASEI"/>
</dbReference>
<evidence type="ECO:0000313" key="3">
    <source>
        <dbReference type="Proteomes" id="UP000190037"/>
    </source>
</evidence>
<keyword evidence="3" id="KW-1185">Reference proteome</keyword>